<comment type="caution">
    <text evidence="2">The sequence shown here is derived from an EMBL/GenBank/DDBJ whole genome shotgun (WGS) entry which is preliminary data.</text>
</comment>
<dbReference type="EMBL" id="CABL01000005">
    <property type="protein sequence ID" value="CBH75002.1"/>
    <property type="molecule type" value="Genomic_DNA"/>
</dbReference>
<feature type="transmembrane region" description="Helical" evidence="1">
    <location>
        <begin position="37"/>
        <end position="58"/>
    </location>
</feature>
<dbReference type="AlphaFoldDB" id="E6PEW6"/>
<feature type="transmembrane region" description="Helical" evidence="1">
    <location>
        <begin position="73"/>
        <end position="100"/>
    </location>
</feature>
<reference evidence="2" key="1">
    <citation type="submission" date="2009-10" db="EMBL/GenBank/DDBJ databases">
        <title>Diversity of trophic interactions inside an arsenic-rich microbial ecosystem.</title>
        <authorList>
            <person name="Bertin P.N."/>
            <person name="Heinrich-Salmeron A."/>
            <person name="Pelletier E."/>
            <person name="Goulhen-Chollet F."/>
            <person name="Arsene-Ploetze F."/>
            <person name="Gallien S."/>
            <person name="Calteau A."/>
            <person name="Vallenet D."/>
            <person name="Casiot C."/>
            <person name="Chane-Woon-Ming B."/>
            <person name="Giloteaux L."/>
            <person name="Barakat M."/>
            <person name="Bonnefoy V."/>
            <person name="Bruneel O."/>
            <person name="Chandler M."/>
            <person name="Cleiss J."/>
            <person name="Duran R."/>
            <person name="Elbaz-Poulichet F."/>
            <person name="Fonknechten N."/>
            <person name="Lauga B."/>
            <person name="Mornico D."/>
            <person name="Ortet P."/>
            <person name="Schaeffer C."/>
            <person name="Siguier P."/>
            <person name="Alexander Thil Smith A."/>
            <person name="Van Dorsselaer A."/>
            <person name="Weissenbach J."/>
            <person name="Medigue C."/>
            <person name="Le Paslier D."/>
        </authorList>
    </citation>
    <scope>NUCLEOTIDE SEQUENCE</scope>
</reference>
<evidence type="ECO:0000256" key="1">
    <source>
        <dbReference type="SAM" id="Phobius"/>
    </source>
</evidence>
<keyword evidence="1" id="KW-0812">Transmembrane</keyword>
<keyword evidence="1" id="KW-0472">Membrane</keyword>
<sequence>MSPMRTPRFVRSSRHLAHRAWTERERRIVWRGLSGRLAIAIEPFLGALFMGFLTWGIIWRSEHVASDRDLIKIAWIFGIGAIAFAAYFVAVLVAPFIAYLQTFKPIFILDGYVRYRGPDERSSEDSSGYVAALFEDRSVACEWEFLGSKDLEPAMIPAHLEFSRYAGIHRIDGVATGVLPDGELPWLAIGIAPRRD</sequence>
<name>E6PEW6_9ZZZZ</name>
<keyword evidence="1" id="KW-1133">Transmembrane helix</keyword>
<gene>
    <name evidence="2" type="ORF">CARN1_0177</name>
</gene>
<protein>
    <submittedName>
        <fullName evidence="2">Uncharacterized protein</fullName>
    </submittedName>
</protein>
<proteinExistence type="predicted"/>
<accession>E6PEW6</accession>
<evidence type="ECO:0000313" key="2">
    <source>
        <dbReference type="EMBL" id="CBH75002.1"/>
    </source>
</evidence>
<organism evidence="2">
    <name type="scientific">mine drainage metagenome</name>
    <dbReference type="NCBI Taxonomy" id="410659"/>
    <lineage>
        <taxon>unclassified sequences</taxon>
        <taxon>metagenomes</taxon>
        <taxon>ecological metagenomes</taxon>
    </lineage>
</organism>